<protein>
    <submittedName>
        <fullName evidence="1">Uncharacterized protein</fullName>
    </submittedName>
</protein>
<sequence>MIHYTHVELKPRNLGIQCIHYAMKALNLPLPPATSSIRALPTVNTKPTPFPLDRPLIPPVAFNFYFRPGKLFSRYYWVCSLVTRLMDIESF</sequence>
<organism evidence="1">
    <name type="scientific">Rhizophora mucronata</name>
    <name type="common">Asiatic mangrove</name>
    <dbReference type="NCBI Taxonomy" id="61149"/>
    <lineage>
        <taxon>Eukaryota</taxon>
        <taxon>Viridiplantae</taxon>
        <taxon>Streptophyta</taxon>
        <taxon>Embryophyta</taxon>
        <taxon>Tracheophyta</taxon>
        <taxon>Spermatophyta</taxon>
        <taxon>Magnoliopsida</taxon>
        <taxon>eudicotyledons</taxon>
        <taxon>Gunneridae</taxon>
        <taxon>Pentapetalae</taxon>
        <taxon>rosids</taxon>
        <taxon>fabids</taxon>
        <taxon>Malpighiales</taxon>
        <taxon>Rhizophoraceae</taxon>
        <taxon>Rhizophora</taxon>
    </lineage>
</organism>
<dbReference type="EMBL" id="GGEC01070064">
    <property type="protein sequence ID" value="MBX50548.1"/>
    <property type="molecule type" value="Transcribed_RNA"/>
</dbReference>
<accession>A0A2P2P726</accession>
<proteinExistence type="predicted"/>
<name>A0A2P2P726_RHIMU</name>
<dbReference type="AlphaFoldDB" id="A0A2P2P726"/>
<reference evidence="1" key="1">
    <citation type="submission" date="2018-02" db="EMBL/GenBank/DDBJ databases">
        <title>Rhizophora mucronata_Transcriptome.</title>
        <authorList>
            <person name="Meera S.P."/>
            <person name="Sreeshan A."/>
            <person name="Augustine A."/>
        </authorList>
    </citation>
    <scope>NUCLEOTIDE SEQUENCE</scope>
    <source>
        <tissue evidence="1">Leaf</tissue>
    </source>
</reference>
<evidence type="ECO:0000313" key="1">
    <source>
        <dbReference type="EMBL" id="MBX50548.1"/>
    </source>
</evidence>